<dbReference type="EMBL" id="JABAGD010000004">
    <property type="protein sequence ID" value="NMF03879.1"/>
    <property type="molecule type" value="Genomic_DNA"/>
</dbReference>
<dbReference type="InterPro" id="IPR025346">
    <property type="entry name" value="DUF4250"/>
</dbReference>
<sequence>MGISDPNILLSVINMKLRDQYGSLDILCDDLELSKDDIINILINIGYKYDEEENQFKN</sequence>
<evidence type="ECO:0000313" key="3">
    <source>
        <dbReference type="Proteomes" id="UP000190959"/>
    </source>
</evidence>
<proteinExistence type="predicted"/>
<reference evidence="2 3" key="1">
    <citation type="submission" date="2017-02" db="EMBL/GenBank/DDBJ databases">
        <title>Genome sequence of Clostridium beijerinckii Br21.</title>
        <authorList>
            <person name="Fonseca B.C."/>
            <person name="Guazzaroni M.E."/>
            <person name="Riano-Pachon D.M."/>
            <person name="Reginatto V."/>
        </authorList>
    </citation>
    <scope>NUCLEOTIDE SEQUENCE [LARGE SCALE GENOMIC DNA]</scope>
    <source>
        <strain evidence="2 3">Br21</strain>
    </source>
</reference>
<evidence type="ECO:0000313" key="4">
    <source>
        <dbReference type="Proteomes" id="UP000587880"/>
    </source>
</evidence>
<gene>
    <name evidence="2" type="ORF">CBEIBR21_14550</name>
    <name evidence="1" type="ORF">HF849_03775</name>
</gene>
<reference evidence="1 4" key="2">
    <citation type="submission" date="2020-04" db="EMBL/GenBank/DDBJ databases">
        <authorList>
            <person name="Hitch T.C.A."/>
            <person name="Wylensek D."/>
            <person name="Clavel T."/>
        </authorList>
    </citation>
    <scope>NUCLEOTIDE SEQUENCE [LARGE SCALE GENOMIC DNA]</scope>
    <source>
        <strain evidence="1 4">WB01_NA02</strain>
    </source>
</reference>
<dbReference type="Proteomes" id="UP000587880">
    <property type="component" value="Unassembled WGS sequence"/>
</dbReference>
<name>A0A1S9N6E6_CLOBE</name>
<protein>
    <submittedName>
        <fullName evidence="2">DUF4250 domain-containing protein</fullName>
    </submittedName>
</protein>
<evidence type="ECO:0000313" key="2">
    <source>
        <dbReference type="EMBL" id="OOP73116.1"/>
    </source>
</evidence>
<dbReference type="EMBL" id="MWMH01000004">
    <property type="protein sequence ID" value="OOP73116.1"/>
    <property type="molecule type" value="Genomic_DNA"/>
</dbReference>
<dbReference type="Proteomes" id="UP000190959">
    <property type="component" value="Unassembled WGS sequence"/>
</dbReference>
<evidence type="ECO:0000313" key="1">
    <source>
        <dbReference type="EMBL" id="NMF03879.1"/>
    </source>
</evidence>
<dbReference type="Pfam" id="PF14056">
    <property type="entry name" value="DUF4250"/>
    <property type="match status" value="1"/>
</dbReference>
<dbReference type="AlphaFoldDB" id="A0A1S9N6E6"/>
<accession>A0A1S9N6E6</accession>
<comment type="caution">
    <text evidence="2">The sequence shown here is derived from an EMBL/GenBank/DDBJ whole genome shotgun (WGS) entry which is preliminary data.</text>
</comment>
<organism evidence="2 3">
    <name type="scientific">Clostridium beijerinckii</name>
    <name type="common">Clostridium MP</name>
    <dbReference type="NCBI Taxonomy" id="1520"/>
    <lineage>
        <taxon>Bacteria</taxon>
        <taxon>Bacillati</taxon>
        <taxon>Bacillota</taxon>
        <taxon>Clostridia</taxon>
        <taxon>Eubacteriales</taxon>
        <taxon>Clostridiaceae</taxon>
        <taxon>Clostridium</taxon>
    </lineage>
</organism>